<dbReference type="GO" id="GO:0006430">
    <property type="term" value="P:lysyl-tRNA aminoacylation"/>
    <property type="evidence" value="ECO:0007669"/>
    <property type="project" value="InterPro"/>
</dbReference>
<dbReference type="Gene3D" id="3.30.930.10">
    <property type="entry name" value="Bira Bifunctional Protein, Domain 2"/>
    <property type="match status" value="1"/>
</dbReference>
<feature type="domain" description="Aminoacyl-transfer RNA synthetases class-II family profile" evidence="4">
    <location>
        <begin position="23"/>
        <end position="334"/>
    </location>
</feature>
<keyword evidence="2" id="KW-0547">Nucleotide-binding</keyword>
<reference evidence="5" key="2">
    <citation type="submission" date="2020-01" db="EMBL/GenBank/DDBJ databases">
        <authorList>
            <person name="Campanaro S."/>
        </authorList>
    </citation>
    <scope>NUCLEOTIDE SEQUENCE</scope>
    <source>
        <strain evidence="5">AS06rmzACSIP_7</strain>
    </source>
</reference>
<protein>
    <recommendedName>
        <fullName evidence="4">Aminoacyl-transfer RNA synthetases class-II family profile domain-containing protein</fullName>
    </recommendedName>
</protein>
<dbReference type="Pfam" id="PF00152">
    <property type="entry name" value="tRNA-synt_2"/>
    <property type="match status" value="1"/>
</dbReference>
<dbReference type="GO" id="GO:0004824">
    <property type="term" value="F:lysine-tRNA ligase activity"/>
    <property type="evidence" value="ECO:0007669"/>
    <property type="project" value="InterPro"/>
</dbReference>
<evidence type="ECO:0000313" key="6">
    <source>
        <dbReference type="Proteomes" id="UP000777265"/>
    </source>
</evidence>
<evidence type="ECO:0000256" key="2">
    <source>
        <dbReference type="ARBA" id="ARBA00022741"/>
    </source>
</evidence>
<keyword evidence="3" id="KW-0067">ATP-binding</keyword>
<dbReference type="PANTHER" id="PTHR42918:SF6">
    <property type="entry name" value="ELONGATION FACTOR P--(R)-BETA-LYSINE LIGASE"/>
    <property type="match status" value="1"/>
</dbReference>
<dbReference type="PRINTS" id="PR00982">
    <property type="entry name" value="TRNASYNTHLYS"/>
</dbReference>
<evidence type="ECO:0000259" key="4">
    <source>
        <dbReference type="PROSITE" id="PS50862"/>
    </source>
</evidence>
<proteinExistence type="predicted"/>
<dbReference type="InterPro" id="IPR045864">
    <property type="entry name" value="aa-tRNA-synth_II/BPL/LPL"/>
</dbReference>
<name>A0A971S111_9BACT</name>
<dbReference type="GO" id="GO:0000049">
    <property type="term" value="F:tRNA binding"/>
    <property type="evidence" value="ECO:0007669"/>
    <property type="project" value="TreeGrafter"/>
</dbReference>
<evidence type="ECO:0000256" key="1">
    <source>
        <dbReference type="ARBA" id="ARBA00022598"/>
    </source>
</evidence>
<dbReference type="GO" id="GO:0005524">
    <property type="term" value="F:ATP binding"/>
    <property type="evidence" value="ECO:0007669"/>
    <property type="project" value="UniProtKB-KW"/>
</dbReference>
<keyword evidence="1" id="KW-0436">Ligase</keyword>
<dbReference type="EMBL" id="JAAYEE010000074">
    <property type="protein sequence ID" value="NLW34697.1"/>
    <property type="molecule type" value="Genomic_DNA"/>
</dbReference>
<reference evidence="5" key="1">
    <citation type="journal article" date="2020" name="Biotechnol. Biofuels">
        <title>New insights from the biogas microbiome by comprehensive genome-resolved metagenomics of nearly 1600 species originating from multiple anaerobic digesters.</title>
        <authorList>
            <person name="Campanaro S."/>
            <person name="Treu L."/>
            <person name="Rodriguez-R L.M."/>
            <person name="Kovalovszki A."/>
            <person name="Ziels R.M."/>
            <person name="Maus I."/>
            <person name="Zhu X."/>
            <person name="Kougias P.G."/>
            <person name="Basile A."/>
            <person name="Luo G."/>
            <person name="Schluter A."/>
            <person name="Konstantinidis K.T."/>
            <person name="Angelidaki I."/>
        </authorList>
    </citation>
    <scope>NUCLEOTIDE SEQUENCE</scope>
    <source>
        <strain evidence="5">AS06rmzACSIP_7</strain>
    </source>
</reference>
<gene>
    <name evidence="5" type="ORF">GXY80_04335</name>
</gene>
<dbReference type="InterPro" id="IPR006195">
    <property type="entry name" value="aa-tRNA-synth_II"/>
</dbReference>
<dbReference type="InterPro" id="IPR018149">
    <property type="entry name" value="Lys-tRNA-synth_II_C"/>
</dbReference>
<dbReference type="Proteomes" id="UP000777265">
    <property type="component" value="Unassembled WGS sequence"/>
</dbReference>
<dbReference type="PANTHER" id="PTHR42918">
    <property type="entry name" value="LYSYL-TRNA SYNTHETASE"/>
    <property type="match status" value="1"/>
</dbReference>
<sequence>MNWKYPSCEGDPGPSPIAPSEILRLRHELMRAVRDYFYHNGYIEVETSNLMRTSAPDPNVDPLEVYVGDQGPYYLHTSPEMGMKKLLPHSRGGIFQICKVYRVEELEEIHSVEFTMLEWYRKGTYLEAMDETKKLVEFAAERLQAAHNDRYEGPWKVYDLAELFVQRIDINPFGLEKADLLAAMKEKGFMGIDESDNWNDLFFKFFIQEVEPRIPKETPYFIRDWPLSVSTMARRRDAGRVERFELYIDGLEIANGYTELLDREEQMQRFEIDNRERKGSGKRVFGTDEGFLETLSVLEHEGPYAGVSVGIDRLLMVLLGKERIADVMVQRFSV</sequence>
<dbReference type="SUPFAM" id="SSF55681">
    <property type="entry name" value="Class II aaRS and biotin synthetases"/>
    <property type="match status" value="1"/>
</dbReference>
<evidence type="ECO:0000313" key="5">
    <source>
        <dbReference type="EMBL" id="NLW34697.1"/>
    </source>
</evidence>
<comment type="caution">
    <text evidence="5">The sequence shown here is derived from an EMBL/GenBank/DDBJ whole genome shotgun (WGS) entry which is preliminary data.</text>
</comment>
<accession>A0A971S111</accession>
<dbReference type="AlphaFoldDB" id="A0A971S111"/>
<dbReference type="PROSITE" id="PS50862">
    <property type="entry name" value="AA_TRNA_LIGASE_II"/>
    <property type="match status" value="1"/>
</dbReference>
<evidence type="ECO:0000256" key="3">
    <source>
        <dbReference type="ARBA" id="ARBA00022840"/>
    </source>
</evidence>
<dbReference type="InterPro" id="IPR004364">
    <property type="entry name" value="Aa-tRNA-synt_II"/>
</dbReference>
<dbReference type="GO" id="GO:0005829">
    <property type="term" value="C:cytosol"/>
    <property type="evidence" value="ECO:0007669"/>
    <property type="project" value="TreeGrafter"/>
</dbReference>
<organism evidence="5 6">
    <name type="scientific">Syntrophorhabdus aromaticivorans</name>
    <dbReference type="NCBI Taxonomy" id="328301"/>
    <lineage>
        <taxon>Bacteria</taxon>
        <taxon>Pseudomonadati</taxon>
        <taxon>Thermodesulfobacteriota</taxon>
        <taxon>Syntrophorhabdia</taxon>
        <taxon>Syntrophorhabdales</taxon>
        <taxon>Syntrophorhabdaceae</taxon>
        <taxon>Syntrophorhabdus</taxon>
    </lineage>
</organism>